<keyword evidence="4 5" id="KW-0472">Membrane</keyword>
<evidence type="ECO:0000313" key="7">
    <source>
        <dbReference type="EMBL" id="EHL03789.1"/>
    </source>
</evidence>
<evidence type="ECO:0000259" key="6">
    <source>
        <dbReference type="Pfam" id="PF01490"/>
    </source>
</evidence>
<evidence type="ECO:0000313" key="8">
    <source>
        <dbReference type="Proteomes" id="UP000005446"/>
    </source>
</evidence>
<comment type="caution">
    <text evidence="7">The sequence shown here is derived from an EMBL/GenBank/DDBJ whole genome shotgun (WGS) entry which is preliminary data.</text>
</comment>
<name>H0ECD6_GLAL7</name>
<feature type="domain" description="Amino acid transporter transmembrane" evidence="6">
    <location>
        <begin position="8"/>
        <end position="111"/>
    </location>
</feature>
<keyword evidence="8" id="KW-1185">Reference proteome</keyword>
<keyword evidence="3 5" id="KW-1133">Transmembrane helix</keyword>
<dbReference type="GO" id="GO:0016020">
    <property type="term" value="C:membrane"/>
    <property type="evidence" value="ECO:0007669"/>
    <property type="project" value="UniProtKB-SubCell"/>
</dbReference>
<comment type="subcellular location">
    <subcellularLocation>
        <location evidence="1">Membrane</location>
    </subcellularLocation>
</comment>
<dbReference type="AlphaFoldDB" id="H0ECD6"/>
<dbReference type="OrthoDB" id="655540at2759"/>
<reference evidence="7 8" key="1">
    <citation type="journal article" date="2012" name="Eukaryot. Cell">
        <title>Genome sequence of the fungus Glarea lozoyensis: the first genome sequence of a species from the Helotiaceae family.</title>
        <authorList>
            <person name="Youssar L."/>
            <person name="Gruening B.A."/>
            <person name="Erxleben A."/>
            <person name="Guenther S."/>
            <person name="Huettel W."/>
        </authorList>
    </citation>
    <scope>NUCLEOTIDE SEQUENCE [LARGE SCALE GENOMIC DNA]</scope>
    <source>
        <strain evidence="8">ATCC 74030 / MF5533</strain>
    </source>
</reference>
<evidence type="ECO:0000256" key="5">
    <source>
        <dbReference type="SAM" id="Phobius"/>
    </source>
</evidence>
<proteinExistence type="predicted"/>
<dbReference type="EMBL" id="AGUE01000002">
    <property type="protein sequence ID" value="EHL03789.1"/>
    <property type="molecule type" value="Genomic_DNA"/>
</dbReference>
<sequence>MFGDRVMNEVTGNILDSPGYPRTLSILLCIFIAIIPLTKVPLNARPIVSTIETLTGLGPETVSDTPVLTGMSGYTRGILRVLIRIFVILMFVLVAILFPAFDSIMAFMGNLWEGGKHPREVACVFFDHRFVGSRVRGNGH</sequence>
<dbReference type="InterPro" id="IPR013057">
    <property type="entry name" value="AA_transpt_TM"/>
</dbReference>
<evidence type="ECO:0000256" key="3">
    <source>
        <dbReference type="ARBA" id="ARBA00022989"/>
    </source>
</evidence>
<keyword evidence="2 5" id="KW-0812">Transmembrane</keyword>
<dbReference type="Proteomes" id="UP000005446">
    <property type="component" value="Unassembled WGS sequence"/>
</dbReference>
<accession>H0ECD6</accession>
<feature type="transmembrane region" description="Helical" evidence="5">
    <location>
        <begin position="81"/>
        <end position="101"/>
    </location>
</feature>
<evidence type="ECO:0000256" key="1">
    <source>
        <dbReference type="ARBA" id="ARBA00004370"/>
    </source>
</evidence>
<evidence type="ECO:0000256" key="2">
    <source>
        <dbReference type="ARBA" id="ARBA00022692"/>
    </source>
</evidence>
<gene>
    <name evidence="7" type="ORF">M7I_0071</name>
</gene>
<organism evidence="7 8">
    <name type="scientific">Glarea lozoyensis (strain ATCC 74030 / MF5533)</name>
    <dbReference type="NCBI Taxonomy" id="1104152"/>
    <lineage>
        <taxon>Eukaryota</taxon>
        <taxon>Fungi</taxon>
        <taxon>Dikarya</taxon>
        <taxon>Ascomycota</taxon>
        <taxon>Pezizomycotina</taxon>
        <taxon>Leotiomycetes</taxon>
        <taxon>Helotiales</taxon>
        <taxon>Helotiaceae</taxon>
        <taxon>Glarea</taxon>
    </lineage>
</organism>
<protein>
    <submittedName>
        <fullName evidence="7">Putative Vacuolar amino acid transporter 1</fullName>
    </submittedName>
</protein>
<evidence type="ECO:0000256" key="4">
    <source>
        <dbReference type="ARBA" id="ARBA00023136"/>
    </source>
</evidence>
<dbReference type="InParanoid" id="H0ECD6"/>
<dbReference type="Pfam" id="PF01490">
    <property type="entry name" value="Aa_trans"/>
    <property type="match status" value="1"/>
</dbReference>
<feature type="transmembrane region" description="Helical" evidence="5">
    <location>
        <begin position="20"/>
        <end position="37"/>
    </location>
</feature>
<dbReference type="HOGENOM" id="CLU_1835360_0_0_1"/>